<dbReference type="PANTHER" id="PTHR23320:SF96">
    <property type="entry name" value="CHANDRA PROTEIN-RELATED"/>
    <property type="match status" value="1"/>
</dbReference>
<sequence length="226" mass="24305">MQGQEQTTMTVVPGVALSSKNSVMKSQMWDEKKEKFLKGEPKVLGVIQVVIALINVSLGIIILKTLSSELPLSVISMVPFWGSIMFIVSGSLSIAAGVRPTKCLIISSLTLNTITSVMAAIACIMSVVSVVVRSHSLYGYNHTITKDLDILMLIFNILEFCLAVSVSAFGCEASCCNSREVLLVLPSNPVETVMASPMTLQPLLPSEHQGKNVPGNVYKNHPGEIV</sequence>
<gene>
    <name evidence="8" type="primary">LOC110287624</name>
</gene>
<dbReference type="InterPro" id="IPR007237">
    <property type="entry name" value="CD20-like"/>
</dbReference>
<evidence type="ECO:0000256" key="3">
    <source>
        <dbReference type="ARBA" id="ARBA00022692"/>
    </source>
</evidence>
<keyword evidence="4 6" id="KW-1133">Transmembrane helix</keyword>
<protein>
    <submittedName>
        <fullName evidence="8">Membrane-spanning 4-domains subfamily A member 4D-like</fullName>
    </submittedName>
</protein>
<keyword evidence="3 6" id="KW-0812">Transmembrane</keyword>
<evidence type="ECO:0000256" key="1">
    <source>
        <dbReference type="ARBA" id="ARBA00004141"/>
    </source>
</evidence>
<dbReference type="RefSeq" id="XP_021009848.1">
    <property type="nucleotide sequence ID" value="XM_021154189.2"/>
</dbReference>
<feature type="transmembrane region" description="Helical" evidence="6">
    <location>
        <begin position="109"/>
        <end position="130"/>
    </location>
</feature>
<comment type="subcellular location">
    <subcellularLocation>
        <location evidence="1">Membrane</location>
        <topology evidence="1">Multi-pass membrane protein</topology>
    </subcellularLocation>
</comment>
<evidence type="ECO:0000313" key="7">
    <source>
        <dbReference type="Proteomes" id="UP000515126"/>
    </source>
</evidence>
<keyword evidence="7" id="KW-1185">Reference proteome</keyword>
<feature type="transmembrane region" description="Helical" evidence="6">
    <location>
        <begin position="43"/>
        <end position="63"/>
    </location>
</feature>
<keyword evidence="5 6" id="KW-0472">Membrane</keyword>
<dbReference type="PANTHER" id="PTHR23320">
    <property type="entry name" value="MEMBRANE-SPANNING 4-DOMAINS SUBFAMILY A MS4A -RELATED"/>
    <property type="match status" value="1"/>
</dbReference>
<dbReference type="GeneID" id="110287624"/>
<evidence type="ECO:0000256" key="4">
    <source>
        <dbReference type="ARBA" id="ARBA00022989"/>
    </source>
</evidence>
<dbReference type="GO" id="GO:0005794">
    <property type="term" value="C:Golgi apparatus"/>
    <property type="evidence" value="ECO:0007669"/>
    <property type="project" value="TreeGrafter"/>
</dbReference>
<evidence type="ECO:0000313" key="8">
    <source>
        <dbReference type="RefSeq" id="XP_021009848.1"/>
    </source>
</evidence>
<feature type="transmembrane region" description="Helical" evidence="6">
    <location>
        <begin position="75"/>
        <end position="97"/>
    </location>
</feature>
<feature type="transmembrane region" description="Helical" evidence="6">
    <location>
        <begin position="150"/>
        <end position="169"/>
    </location>
</feature>
<comment type="similarity">
    <text evidence="2">Belongs to the MS4A family.</text>
</comment>
<dbReference type="KEGG" id="mcal:110287624"/>
<accession>A0A6P5P174</accession>
<dbReference type="GO" id="GO:0005886">
    <property type="term" value="C:plasma membrane"/>
    <property type="evidence" value="ECO:0007669"/>
    <property type="project" value="TreeGrafter"/>
</dbReference>
<evidence type="ECO:0000256" key="2">
    <source>
        <dbReference type="ARBA" id="ARBA00009565"/>
    </source>
</evidence>
<proteinExistence type="inferred from homology"/>
<evidence type="ECO:0000256" key="6">
    <source>
        <dbReference type="SAM" id="Phobius"/>
    </source>
</evidence>
<organism evidence="7 8">
    <name type="scientific">Mus caroli</name>
    <name type="common">Ryukyu mouse</name>
    <name type="synonym">Ricefield mouse</name>
    <dbReference type="NCBI Taxonomy" id="10089"/>
    <lineage>
        <taxon>Eukaryota</taxon>
        <taxon>Metazoa</taxon>
        <taxon>Chordata</taxon>
        <taxon>Craniata</taxon>
        <taxon>Vertebrata</taxon>
        <taxon>Euteleostomi</taxon>
        <taxon>Mammalia</taxon>
        <taxon>Eutheria</taxon>
        <taxon>Euarchontoglires</taxon>
        <taxon>Glires</taxon>
        <taxon>Rodentia</taxon>
        <taxon>Myomorpha</taxon>
        <taxon>Muroidea</taxon>
        <taxon>Muridae</taxon>
        <taxon>Murinae</taxon>
        <taxon>Mus</taxon>
        <taxon>Mus</taxon>
    </lineage>
</organism>
<dbReference type="AlphaFoldDB" id="A0A6P5P174"/>
<dbReference type="InterPro" id="IPR030417">
    <property type="entry name" value="MS4A"/>
</dbReference>
<name>A0A6P5P174_MUSCR</name>
<evidence type="ECO:0000256" key="5">
    <source>
        <dbReference type="ARBA" id="ARBA00023136"/>
    </source>
</evidence>
<reference evidence="8" key="1">
    <citation type="submission" date="2025-08" db="UniProtKB">
        <authorList>
            <consortium name="RefSeq"/>
        </authorList>
    </citation>
    <scope>IDENTIFICATION</scope>
</reference>
<dbReference type="Proteomes" id="UP000515126">
    <property type="component" value="Unplaced"/>
</dbReference>
<dbReference type="Pfam" id="PF04103">
    <property type="entry name" value="CD20"/>
    <property type="match status" value="1"/>
</dbReference>